<dbReference type="GeneID" id="25570149"/>
<protein>
    <submittedName>
        <fullName evidence="3">Uncharacterized protein</fullName>
    </submittedName>
</protein>
<dbReference type="RefSeq" id="XP_013754913.1">
    <property type="nucleotide sequence ID" value="XM_013899459.1"/>
</dbReference>
<dbReference type="EMBL" id="GL349477">
    <property type="protein sequence ID" value="KNC52943.1"/>
    <property type="molecule type" value="Genomic_DNA"/>
</dbReference>
<dbReference type="AlphaFoldDB" id="A0A0L0DNF0"/>
<organism evidence="3 4">
    <name type="scientific">Thecamonas trahens ATCC 50062</name>
    <dbReference type="NCBI Taxonomy" id="461836"/>
    <lineage>
        <taxon>Eukaryota</taxon>
        <taxon>Apusozoa</taxon>
        <taxon>Apusomonadida</taxon>
        <taxon>Apusomonadidae</taxon>
        <taxon>Thecamonas</taxon>
    </lineage>
</organism>
<keyword evidence="4" id="KW-1185">Reference proteome</keyword>
<accession>A0A0L0DNF0</accession>
<feature type="coiled-coil region" evidence="1">
    <location>
        <begin position="88"/>
        <end position="186"/>
    </location>
</feature>
<evidence type="ECO:0000313" key="4">
    <source>
        <dbReference type="Proteomes" id="UP000054408"/>
    </source>
</evidence>
<evidence type="ECO:0000256" key="2">
    <source>
        <dbReference type="SAM" id="MobiDB-lite"/>
    </source>
</evidence>
<dbReference type="Proteomes" id="UP000054408">
    <property type="component" value="Unassembled WGS sequence"/>
</dbReference>
<feature type="region of interest" description="Disordered" evidence="2">
    <location>
        <begin position="188"/>
        <end position="207"/>
    </location>
</feature>
<sequence>MLFGTSAKAFHATRHPVAAVLALGGLVAGLTAIYSSIDFDAAQAPTPHRELHAEVDALVASHRERIRELQASFSAMSAESAQAGERLAATHAAERSSWEAERKALQEELAMTEMLLGKEKEDRLALEAQLGRASDSAGAAVKADMAKLERELIATSRALDKALKKNAILEEELAEAKLAAAEAAATAAAPGSPSHAESAAPGLPSPDEWAEALKHMALLEETVRAECEERIELKAQIKFLKAQIKQLQR</sequence>
<name>A0A0L0DNF0_THETB</name>
<evidence type="ECO:0000313" key="3">
    <source>
        <dbReference type="EMBL" id="KNC52943.1"/>
    </source>
</evidence>
<keyword evidence="1" id="KW-0175">Coiled coil</keyword>
<gene>
    <name evidence="3" type="ORF">AMSG_12235</name>
</gene>
<evidence type="ECO:0000256" key="1">
    <source>
        <dbReference type="SAM" id="Coils"/>
    </source>
</evidence>
<reference evidence="3 4" key="1">
    <citation type="submission" date="2010-05" db="EMBL/GenBank/DDBJ databases">
        <title>The Genome Sequence of Thecamonas trahens ATCC 50062.</title>
        <authorList>
            <consortium name="The Broad Institute Genome Sequencing Platform"/>
            <person name="Russ C."/>
            <person name="Cuomo C."/>
            <person name="Shea T."/>
            <person name="Young S.K."/>
            <person name="Zeng Q."/>
            <person name="Koehrsen M."/>
            <person name="Haas B."/>
            <person name="Borodovsky M."/>
            <person name="Guigo R."/>
            <person name="Alvarado L."/>
            <person name="Berlin A."/>
            <person name="Bochicchio J."/>
            <person name="Borenstein D."/>
            <person name="Chapman S."/>
            <person name="Chen Z."/>
            <person name="Freedman E."/>
            <person name="Gellesch M."/>
            <person name="Goldberg J."/>
            <person name="Griggs A."/>
            <person name="Gujja S."/>
            <person name="Heilman E."/>
            <person name="Heiman D."/>
            <person name="Hepburn T."/>
            <person name="Howarth C."/>
            <person name="Jen D."/>
            <person name="Larson L."/>
            <person name="Mehta T."/>
            <person name="Park D."/>
            <person name="Pearson M."/>
            <person name="Roberts A."/>
            <person name="Saif S."/>
            <person name="Shenoy N."/>
            <person name="Sisk P."/>
            <person name="Stolte C."/>
            <person name="Sykes S."/>
            <person name="Thomson T."/>
            <person name="Walk T."/>
            <person name="White J."/>
            <person name="Yandava C."/>
            <person name="Burger G."/>
            <person name="Gray M.W."/>
            <person name="Holland P.W.H."/>
            <person name="King N."/>
            <person name="Lang F.B.F."/>
            <person name="Roger A.J."/>
            <person name="Ruiz-Trillo I."/>
            <person name="Lander E."/>
            <person name="Nusbaum C."/>
        </authorList>
    </citation>
    <scope>NUCLEOTIDE SEQUENCE [LARGE SCALE GENOMIC DNA]</scope>
    <source>
        <strain evidence="3 4">ATCC 50062</strain>
    </source>
</reference>
<proteinExistence type="predicted"/>